<organism evidence="1 2">
    <name type="scientific">Panicum hallii var. hallii</name>
    <dbReference type="NCBI Taxonomy" id="1504633"/>
    <lineage>
        <taxon>Eukaryota</taxon>
        <taxon>Viridiplantae</taxon>
        <taxon>Streptophyta</taxon>
        <taxon>Embryophyta</taxon>
        <taxon>Tracheophyta</taxon>
        <taxon>Spermatophyta</taxon>
        <taxon>Magnoliopsida</taxon>
        <taxon>Liliopsida</taxon>
        <taxon>Poales</taxon>
        <taxon>Poaceae</taxon>
        <taxon>PACMAD clade</taxon>
        <taxon>Panicoideae</taxon>
        <taxon>Panicodae</taxon>
        <taxon>Paniceae</taxon>
        <taxon>Panicinae</taxon>
        <taxon>Panicum</taxon>
        <taxon>Panicum sect. Panicum</taxon>
    </lineage>
</organism>
<keyword evidence="2" id="KW-1185">Reference proteome</keyword>
<evidence type="ECO:0000313" key="2">
    <source>
        <dbReference type="Proteomes" id="UP000244336"/>
    </source>
</evidence>
<sequence length="97" mass="10692">MKRGNIWTGIWIHAKPVQCGGFADITPWPLILRRYYEATTSPFSALKIPHGQGQHTAGSGSNLEGWSTPLSCSSANVHHEFLCSWHVKHDSNILGPV</sequence>
<dbReference type="EMBL" id="CM009755">
    <property type="protein sequence ID" value="PUZ46988.1"/>
    <property type="molecule type" value="Genomic_DNA"/>
</dbReference>
<reference evidence="1 2" key="1">
    <citation type="submission" date="2018-04" db="EMBL/GenBank/DDBJ databases">
        <title>WGS assembly of Panicum hallii var. hallii HAL2.</title>
        <authorList>
            <person name="Lovell J."/>
            <person name="Jenkins J."/>
            <person name="Lowry D."/>
            <person name="Mamidi S."/>
            <person name="Sreedasyam A."/>
            <person name="Weng X."/>
            <person name="Barry K."/>
            <person name="Bonette J."/>
            <person name="Campitelli B."/>
            <person name="Daum C."/>
            <person name="Gordon S."/>
            <person name="Gould B."/>
            <person name="Lipzen A."/>
            <person name="MacQueen A."/>
            <person name="Palacio-Mejia J."/>
            <person name="Plott C."/>
            <person name="Shakirov E."/>
            <person name="Shu S."/>
            <person name="Yoshinaga Y."/>
            <person name="Zane M."/>
            <person name="Rokhsar D."/>
            <person name="Grimwood J."/>
            <person name="Schmutz J."/>
            <person name="Juenger T."/>
        </authorList>
    </citation>
    <scope>NUCLEOTIDE SEQUENCE [LARGE SCALE GENOMIC DNA]</scope>
    <source>
        <strain evidence="2">cv. HAL2</strain>
    </source>
</reference>
<dbReference type="Proteomes" id="UP000244336">
    <property type="component" value="Chromosome 7"/>
</dbReference>
<protein>
    <submittedName>
        <fullName evidence="1">Uncharacterized protein</fullName>
    </submittedName>
</protein>
<gene>
    <name evidence="1" type="ORF">GQ55_7G127100</name>
</gene>
<name>A0A2T7CUH2_9POAL</name>
<accession>A0A2T7CUH2</accession>
<evidence type="ECO:0000313" key="1">
    <source>
        <dbReference type="EMBL" id="PUZ46988.1"/>
    </source>
</evidence>
<dbReference type="Gramene" id="PUZ46988">
    <property type="protein sequence ID" value="PUZ46988"/>
    <property type="gene ID" value="GQ55_7G127100"/>
</dbReference>
<dbReference type="AlphaFoldDB" id="A0A2T7CUH2"/>
<proteinExistence type="predicted"/>